<gene>
    <name evidence="6 9" type="primary">ccs1</name>
    <name evidence="6" type="synonym">ccsB</name>
    <name evidence="10" type="ORF">Rhodc_157</name>
</gene>
<comment type="subunit">
    <text evidence="6">May interact with CcsA.</text>
</comment>
<feature type="transmembrane region" description="Helical" evidence="7">
    <location>
        <begin position="79"/>
        <end position="98"/>
    </location>
</feature>
<keyword evidence="3 6" id="KW-0201">Cytochrome c-type biogenesis</keyword>
<accession>A0A1X9PUQ0</accession>
<keyword evidence="5 6" id="KW-0472">Membrane</keyword>
<evidence type="ECO:0000313" key="10">
    <source>
        <dbReference type="EMBL" id="ASK39692.1"/>
    </source>
</evidence>
<reference evidence="10" key="1">
    <citation type="journal article" date="2016" name="BMC Biol.">
        <title>Parallel evolution of highly conserved plastid genome architecture in red seaweeds and seed plants.</title>
        <authorList>
            <person name="Lee J."/>
            <person name="Cho C.H."/>
            <person name="Park S.I."/>
            <person name="Choi J.W."/>
            <person name="Song H.S."/>
            <person name="West J.A."/>
            <person name="Bhattacharya D."/>
            <person name="Yoon H.S."/>
        </authorList>
    </citation>
    <scope>NUCLEOTIDE SEQUENCE</scope>
</reference>
<reference evidence="9" key="2">
    <citation type="submission" date="2017-03" db="EMBL/GenBank/DDBJ databases">
        <title>The new red algal subphylum Proteorhodophytina comprises the largest and most divergent plastid genomes known.</title>
        <authorList>
            <person name="Munoz-Gomez S.A."/>
            <person name="Mejia-Franco F.G."/>
            <person name="Durnin K."/>
            <person name="Morgan C."/>
            <person name="Grisdale C.J."/>
            <person name="Archibald J.M."/>
            <person name="Slamovits C.H."/>
        </authorList>
    </citation>
    <scope>NUCLEOTIDE SEQUENCE</scope>
    <source>
        <strain evidence="9">UTEX LB2715</strain>
    </source>
</reference>
<dbReference type="HAMAP" id="MF_01392">
    <property type="entry name" value="CytC_Ccs1"/>
    <property type="match status" value="1"/>
</dbReference>
<organism evidence="9">
    <name type="scientific">Rhodochaete parvula</name>
    <dbReference type="NCBI Taxonomy" id="110510"/>
    <lineage>
        <taxon>Eukaryota</taxon>
        <taxon>Rhodophyta</taxon>
        <taxon>Compsopogonophyceae</taxon>
        <taxon>Rhodochaetales</taxon>
        <taxon>Rhodochaetaceae</taxon>
        <taxon>Rhodochaete</taxon>
    </lineage>
</organism>
<proteinExistence type="inferred from homology"/>
<feature type="domain" description="ResB-like" evidence="8">
    <location>
        <begin position="20"/>
        <end position="310"/>
    </location>
</feature>
<evidence type="ECO:0000259" key="8">
    <source>
        <dbReference type="Pfam" id="PF05140"/>
    </source>
</evidence>
<sequence>MNTHLKSLKWRFLNLFTSLQLSIIFLLIIAFVTMLGTFIEQDRTIEFYQENYSSVHPILGFVSWKLILAFGLDHIYTNVWFYILLIIFAISLLTCTFSKQLPIFKISRTWLFYTNRQQFLNLPLKLSLDINVNYISSSICILNKQGYFVFQKQNSIFAHKGLIGRISPIIVHFSILCILLGNIISASTGFVVQQVVPKGESFHIHNIFNAGNLTVIPQNLVTTIKDFWIIYNVQGSVDQFFSNIILRDPKGKIVKEGTISVNHPLRYQGLSIYQTDWSISGIKLLVDSIPMQLTANSTMSVNNTPVWIVNFSLNSQIDEDNNYFFIIQNLKGIVDIYDHNQKFVLSTNLNQVFMMQGFQIKILEILTSTGLQIKSDQGIPIVYSGFLCLILSTLFSYFTYSRVWILFDSSVLFIGGRSNRDFVNFEEDFYNLVKNI</sequence>
<comment type="subcellular location">
    <subcellularLocation>
        <location evidence="6">Cellular thylakoid membrane</location>
        <topology evidence="6">Multi-pass membrane protein</topology>
    </subcellularLocation>
    <subcellularLocation>
        <location evidence="1">Membrane</location>
        <topology evidence="1">Multi-pass membrane protein</topology>
    </subcellularLocation>
</comment>
<dbReference type="InterPro" id="IPR007816">
    <property type="entry name" value="ResB-like_domain"/>
</dbReference>
<evidence type="ECO:0000256" key="3">
    <source>
        <dbReference type="ARBA" id="ARBA00022748"/>
    </source>
</evidence>
<geneLocation type="plastid" evidence="9"/>
<protein>
    <recommendedName>
        <fullName evidence="6">Cytochrome c biogenesis protein CcsB</fullName>
    </recommendedName>
</protein>
<keyword evidence="6" id="KW-0793">Thylakoid</keyword>
<evidence type="ECO:0000256" key="4">
    <source>
        <dbReference type="ARBA" id="ARBA00022989"/>
    </source>
</evidence>
<dbReference type="EMBL" id="KX284728">
    <property type="protein sequence ID" value="ASK39692.1"/>
    <property type="molecule type" value="Genomic_DNA"/>
</dbReference>
<dbReference type="EMBL" id="KY709212">
    <property type="protein sequence ID" value="ARO91224.1"/>
    <property type="molecule type" value="Genomic_DNA"/>
</dbReference>
<dbReference type="GO" id="GO:0017004">
    <property type="term" value="P:cytochrome complex assembly"/>
    <property type="evidence" value="ECO:0007669"/>
    <property type="project" value="UniProtKB-UniRule"/>
</dbReference>
<feature type="transmembrane region" description="Helical" evidence="7">
    <location>
        <begin position="381"/>
        <end position="400"/>
    </location>
</feature>
<evidence type="ECO:0000256" key="6">
    <source>
        <dbReference type="HAMAP-Rule" id="MF_01392"/>
    </source>
</evidence>
<dbReference type="GO" id="GO:0042651">
    <property type="term" value="C:thylakoid membrane"/>
    <property type="evidence" value="ECO:0007669"/>
    <property type="project" value="UniProtKB-UniRule"/>
</dbReference>
<reference evidence="10" key="3">
    <citation type="submission" date="2017-07" db="EMBL/GenBank/DDBJ databases">
        <authorList>
            <person name="Sun Z.S."/>
            <person name="Albrecht U."/>
            <person name="Echele G."/>
            <person name="Lee C.C."/>
        </authorList>
    </citation>
    <scope>NUCLEOTIDE SEQUENCE</scope>
</reference>
<feature type="transmembrane region" description="Helical" evidence="7">
    <location>
        <begin position="12"/>
        <end position="39"/>
    </location>
</feature>
<evidence type="ECO:0000256" key="1">
    <source>
        <dbReference type="ARBA" id="ARBA00004141"/>
    </source>
</evidence>
<feature type="domain" description="ResB-like" evidence="8">
    <location>
        <begin position="337"/>
        <end position="429"/>
    </location>
</feature>
<keyword evidence="4 6" id="KW-1133">Transmembrane helix</keyword>
<keyword evidence="2 6" id="KW-0812">Transmembrane</keyword>
<comment type="function">
    <text evidence="6">Required during biogenesis of c-type cytochromes (cytochrome c6 and cytochrome f) at the step of heme attachment.</text>
</comment>
<keyword evidence="9" id="KW-0934">Plastid</keyword>
<dbReference type="PANTHER" id="PTHR31566:SF0">
    <property type="entry name" value="CYTOCHROME C BIOGENESIS PROTEIN CCS1, CHLOROPLASTIC"/>
    <property type="match status" value="1"/>
</dbReference>
<evidence type="ECO:0000256" key="5">
    <source>
        <dbReference type="ARBA" id="ARBA00023136"/>
    </source>
</evidence>
<dbReference type="Pfam" id="PF05140">
    <property type="entry name" value="ResB"/>
    <property type="match status" value="2"/>
</dbReference>
<name>A0A1X9PUQ0_9RHOD</name>
<feature type="transmembrane region" description="Helical" evidence="7">
    <location>
        <begin position="169"/>
        <end position="192"/>
    </location>
</feature>
<evidence type="ECO:0000313" key="9">
    <source>
        <dbReference type="EMBL" id="ARO91224.1"/>
    </source>
</evidence>
<keyword evidence="9" id="KW-0150">Chloroplast</keyword>
<dbReference type="InterPro" id="IPR023494">
    <property type="entry name" value="Cyt_c_bgen_Ccs1/CcsB/ResB"/>
</dbReference>
<comment type="similarity">
    <text evidence="6">Belongs to the Ccs1/CcsB family.</text>
</comment>
<dbReference type="AlphaFoldDB" id="A0A1X9PUQ0"/>
<dbReference type="PANTHER" id="PTHR31566">
    <property type="entry name" value="CYTOCHROME C BIOGENESIS PROTEIN CCS1, CHLOROPLASTIC"/>
    <property type="match status" value="1"/>
</dbReference>
<evidence type="ECO:0000256" key="2">
    <source>
        <dbReference type="ARBA" id="ARBA00022692"/>
    </source>
</evidence>
<evidence type="ECO:0000256" key="7">
    <source>
        <dbReference type="SAM" id="Phobius"/>
    </source>
</evidence>